<evidence type="ECO:0000313" key="3">
    <source>
        <dbReference type="Proteomes" id="UP000294546"/>
    </source>
</evidence>
<feature type="chain" id="PRO_5020321657" description="Group 4 capsule polysaccharide lipoprotein GfcB/YjbF" evidence="1">
    <location>
        <begin position="18"/>
        <end position="234"/>
    </location>
</feature>
<feature type="signal peptide" evidence="1">
    <location>
        <begin position="1"/>
        <end position="17"/>
    </location>
</feature>
<name>A0A4R1G708_9GAMM</name>
<sequence>MTGRSLFRTLVSTAAIAALLAGCAGKTPEAPVQPKLENSVTPKPLKVGQLQGYGQEQQLALAVVSHYLGAPLYRVSNPMKISRDYRIGGAMKSPNGNQAVILFRALDDTQRWAMVTFSVQPGAVMNAFNVVRNGQPGYALVLKHARICTVEGADNPPVWGGNGWAFSQTGPGRFECSGQTKGSLYQSFSGMPGMMGAYAESGDTVLYDERWPLLQAVATGMAALFPNLQVPQIR</sequence>
<evidence type="ECO:0008006" key="4">
    <source>
        <dbReference type="Google" id="ProtNLM"/>
    </source>
</evidence>
<dbReference type="Proteomes" id="UP000294546">
    <property type="component" value="Unassembled WGS sequence"/>
</dbReference>
<comment type="caution">
    <text evidence="2">The sequence shown here is derived from an EMBL/GenBank/DDBJ whole genome shotgun (WGS) entry which is preliminary data.</text>
</comment>
<dbReference type="EMBL" id="SMFU01000015">
    <property type="protein sequence ID" value="TCK02300.1"/>
    <property type="molecule type" value="Genomic_DNA"/>
</dbReference>
<dbReference type="AlphaFoldDB" id="A0A4R1G708"/>
<proteinExistence type="predicted"/>
<protein>
    <recommendedName>
        <fullName evidence="4">Group 4 capsule polysaccharide lipoprotein GfcB/YjbF</fullName>
    </recommendedName>
</protein>
<evidence type="ECO:0000256" key="1">
    <source>
        <dbReference type="SAM" id="SignalP"/>
    </source>
</evidence>
<accession>A0A4R1G708</accession>
<organism evidence="2 3">
    <name type="scientific">Marinobacterium mangrovicola</name>
    <dbReference type="NCBI Taxonomy" id="1476959"/>
    <lineage>
        <taxon>Bacteria</taxon>
        <taxon>Pseudomonadati</taxon>
        <taxon>Pseudomonadota</taxon>
        <taxon>Gammaproteobacteria</taxon>
        <taxon>Oceanospirillales</taxon>
        <taxon>Oceanospirillaceae</taxon>
        <taxon>Marinobacterium</taxon>
    </lineage>
</organism>
<reference evidence="2 3" key="1">
    <citation type="submission" date="2019-03" db="EMBL/GenBank/DDBJ databases">
        <title>Genomic Encyclopedia of Archaeal and Bacterial Type Strains, Phase II (KMG-II): from individual species to whole genera.</title>
        <authorList>
            <person name="Goeker M."/>
        </authorList>
    </citation>
    <scope>NUCLEOTIDE SEQUENCE [LARGE SCALE GENOMIC DNA]</scope>
    <source>
        <strain evidence="2 3">DSM 27697</strain>
    </source>
</reference>
<keyword evidence="3" id="KW-1185">Reference proteome</keyword>
<dbReference type="OrthoDB" id="6089155at2"/>
<evidence type="ECO:0000313" key="2">
    <source>
        <dbReference type="EMBL" id="TCK02300.1"/>
    </source>
</evidence>
<dbReference type="PROSITE" id="PS51257">
    <property type="entry name" value="PROKAR_LIPOPROTEIN"/>
    <property type="match status" value="1"/>
</dbReference>
<gene>
    <name evidence="2" type="ORF">CLV83_4483</name>
</gene>
<keyword evidence="1" id="KW-0732">Signal</keyword>
<dbReference type="RefSeq" id="WP_132298067.1">
    <property type="nucleotide sequence ID" value="NZ_SMFU01000015.1"/>
</dbReference>